<dbReference type="Gene3D" id="3.50.7.10">
    <property type="entry name" value="GroEL"/>
    <property type="match status" value="1"/>
</dbReference>
<dbReference type="Gene3D" id="1.10.560.10">
    <property type="entry name" value="GroEL-like equatorial domain"/>
    <property type="match status" value="1"/>
</dbReference>
<dbReference type="Gene3D" id="3.30.260.10">
    <property type="entry name" value="TCP-1-like chaperonin intermediate domain"/>
    <property type="match status" value="1"/>
</dbReference>
<dbReference type="CDD" id="cd03344">
    <property type="entry name" value="GroEL"/>
    <property type="match status" value="1"/>
</dbReference>
<evidence type="ECO:0000256" key="3">
    <source>
        <dbReference type="RuleBase" id="RU000418"/>
    </source>
</evidence>
<proteinExistence type="inferred from homology"/>
<dbReference type="SUPFAM" id="SSF54849">
    <property type="entry name" value="GroEL-intermediate domain like"/>
    <property type="match status" value="1"/>
</dbReference>
<dbReference type="GO" id="GO:0005524">
    <property type="term" value="F:ATP binding"/>
    <property type="evidence" value="ECO:0007669"/>
    <property type="project" value="InterPro"/>
</dbReference>
<dbReference type="PANTHER" id="PTHR45633">
    <property type="entry name" value="60 KDA HEAT SHOCK PROTEIN, MITOCHONDRIAL"/>
    <property type="match status" value="1"/>
</dbReference>
<comment type="similarity">
    <text evidence="1 3">Belongs to the chaperonin (HSP60) family.</text>
</comment>
<dbReference type="InterPro" id="IPR002423">
    <property type="entry name" value="Cpn60/GroEL/TCP-1"/>
</dbReference>
<dbReference type="PRINTS" id="PR00298">
    <property type="entry name" value="CHAPERONIN60"/>
</dbReference>
<accession>E1EXN7</accession>
<dbReference type="NCBIfam" id="NF009487">
    <property type="entry name" value="PRK12849.1"/>
    <property type="match status" value="1"/>
</dbReference>
<sequence>MLQHYTSVTSGEDARSGLLRGIKTIVDVVATTLGPRGRAVILADGSVSGTTKVTKDGVSVARAINLSGIEGVGADLIKDTSLRTNTMAGDGTTTSLVLSGKLVHEMNKYVLSGLGTIQLLQALNSAGADCLQSLRKQSKTIENNKRLHNVATIAANNDPKIGKIITDAFEAVGREGTITVEDGYTDIDTLNVTDGCSIPSGFLSPYFALGGSRYVELTNPLVVITDKVLSSAAPLVPVLERCVKEKKPLLVIAADVTSDALSTLAINTLKGTVRCCAIRAPGYGDVKKGVLEDLAAVVGIPTYISDELHTASAAPGNTILSNIGSCQKAVITPANTVLHFSDNKNCNSLIRARVASLRSFLESNSLTNYQRSKLNERIGRLLGKVCTIRIGAKTELEAEEKKDRYIDSLSAARAALEEGLLPGGGVAFLRAAQVLERNLTEGKVTDPVTIAAHKALIAALHEPARLIAESAGANGHVVAEAIKNSPDSFYGFDALNGQFVNMEKAGILDATKVATTALDSALGVSSVFLNTNAVVQPTSTDTNPSKSK</sequence>
<keyword evidence="2" id="KW-0143">Chaperone</keyword>
<dbReference type="GO" id="GO:0042026">
    <property type="term" value="P:protein refolding"/>
    <property type="evidence" value="ECO:0007669"/>
    <property type="project" value="InterPro"/>
</dbReference>
<comment type="caution">
    <text evidence="4">The sequence shown here is derived from an EMBL/GenBank/DDBJ whole genome shotgun (WGS) entry which is preliminary data.</text>
</comment>
<dbReference type="STRING" id="658858.E1EXN7"/>
<protein>
    <submittedName>
        <fullName evidence="4">Chaperonin 60</fullName>
    </submittedName>
</protein>
<dbReference type="InterPro" id="IPR027409">
    <property type="entry name" value="GroEL-like_apical_dom_sf"/>
</dbReference>
<gene>
    <name evidence="4" type="ORF">GLP15_2568</name>
</gene>
<dbReference type="OMA" id="TDTDKME"/>
<dbReference type="SUPFAM" id="SSF48592">
    <property type="entry name" value="GroEL equatorial domain-like"/>
    <property type="match status" value="1"/>
</dbReference>
<evidence type="ECO:0000256" key="2">
    <source>
        <dbReference type="ARBA" id="ARBA00023186"/>
    </source>
</evidence>
<dbReference type="InterPro" id="IPR027410">
    <property type="entry name" value="TCP-1-like_intermed_sf"/>
</dbReference>
<dbReference type="Proteomes" id="UP000008974">
    <property type="component" value="Unassembled WGS sequence"/>
</dbReference>
<name>E1EXN7_GIAIA</name>
<organism evidence="4 5">
    <name type="scientific">Giardia intestinalis (strain P15)</name>
    <name type="common">Giardia lamblia</name>
    <dbReference type="NCBI Taxonomy" id="658858"/>
    <lineage>
        <taxon>Eukaryota</taxon>
        <taxon>Metamonada</taxon>
        <taxon>Diplomonadida</taxon>
        <taxon>Hexamitidae</taxon>
        <taxon>Giardiinae</taxon>
        <taxon>Giardia</taxon>
    </lineage>
</organism>
<dbReference type="AlphaFoldDB" id="E1EXN7"/>
<dbReference type="InterPro" id="IPR001844">
    <property type="entry name" value="Cpn60/GroEL"/>
</dbReference>
<reference evidence="4 5" key="1">
    <citation type="journal article" date="2010" name="BMC Genomics">
        <title>Genome analysis and comparative genomics of a Giardia intestinalis assemblage E isolate.</title>
        <authorList>
            <person name="Jerlstrom-Hultqvist J."/>
            <person name="Franzen O."/>
            <person name="Ankarklev J."/>
            <person name="Xu F."/>
            <person name="Nohynkova E."/>
            <person name="Andersson J.O."/>
            <person name="Svard S.G."/>
            <person name="Andersson B."/>
        </authorList>
    </citation>
    <scope>NUCLEOTIDE SEQUENCE [LARGE SCALE GENOMIC DNA]</scope>
    <source>
        <strain evidence="4 5">P15</strain>
    </source>
</reference>
<dbReference type="InterPro" id="IPR027413">
    <property type="entry name" value="GROEL-like_equatorial_sf"/>
</dbReference>
<dbReference type="VEuPathDB" id="GiardiaDB:GLP15_2568"/>
<dbReference type="NCBIfam" id="NF000592">
    <property type="entry name" value="PRK00013.1"/>
    <property type="match status" value="1"/>
</dbReference>
<dbReference type="EMBL" id="ACVC01000052">
    <property type="protein sequence ID" value="EFO65024.1"/>
    <property type="molecule type" value="Genomic_DNA"/>
</dbReference>
<dbReference type="SMR" id="E1EXN7"/>
<evidence type="ECO:0000313" key="4">
    <source>
        <dbReference type="EMBL" id="EFO65024.1"/>
    </source>
</evidence>
<dbReference type="Pfam" id="PF00118">
    <property type="entry name" value="Cpn60_TCP1"/>
    <property type="match status" value="1"/>
</dbReference>
<evidence type="ECO:0000256" key="1">
    <source>
        <dbReference type="ARBA" id="ARBA00006607"/>
    </source>
</evidence>
<dbReference type="OrthoDB" id="1733909at2759"/>
<dbReference type="FunFam" id="3.50.7.10:FF:000001">
    <property type="entry name" value="60 kDa chaperonin"/>
    <property type="match status" value="1"/>
</dbReference>
<dbReference type="GO" id="GO:0140662">
    <property type="term" value="F:ATP-dependent protein folding chaperone"/>
    <property type="evidence" value="ECO:0007669"/>
    <property type="project" value="InterPro"/>
</dbReference>
<evidence type="ECO:0000313" key="5">
    <source>
        <dbReference type="Proteomes" id="UP000008974"/>
    </source>
</evidence>
<dbReference type="SUPFAM" id="SSF52029">
    <property type="entry name" value="GroEL apical domain-like"/>
    <property type="match status" value="1"/>
</dbReference>